<organism evidence="9 10">
    <name type="scientific">Aliishimia ponticola</name>
    <dbReference type="NCBI Taxonomy" id="2499833"/>
    <lineage>
        <taxon>Bacteria</taxon>
        <taxon>Pseudomonadati</taxon>
        <taxon>Pseudomonadota</taxon>
        <taxon>Alphaproteobacteria</taxon>
        <taxon>Rhodobacterales</taxon>
        <taxon>Paracoccaceae</taxon>
        <taxon>Aliishimia</taxon>
    </lineage>
</organism>
<feature type="compositionally biased region" description="Polar residues" evidence="7">
    <location>
        <begin position="266"/>
        <end position="277"/>
    </location>
</feature>
<dbReference type="Gene3D" id="1.10.760.10">
    <property type="entry name" value="Cytochrome c-like domain"/>
    <property type="match status" value="2"/>
</dbReference>
<protein>
    <submittedName>
        <fullName evidence="9">C-type cytochrome</fullName>
    </submittedName>
</protein>
<name>A0A4S4NIJ0_9RHOB</name>
<feature type="compositionally biased region" description="Low complexity" evidence="7">
    <location>
        <begin position="279"/>
        <end position="293"/>
    </location>
</feature>
<sequence length="421" mass="44563">MSKFLNILGPAVGGAAGVLGLAYVAADQFVADIPSVAPRMVTFATAATEAEETDTTAAEATPATPQTETVAANTSGFGLGRPALAEEIAAWDLDVSPDGTGLPEGRGDVFTGEEVFAENCAICHGDFAEGVDNWPVLAGGFDTLADKDPVKTVGSYWPYLSTVWDYVNRSMPFGAAQTLEPDDVYAIVAYILYSNDLVDDDFELSHENFAEFEMPNAGGFVVDDRPETEYVNWRSEPCMTDCKQSVEITMRATVLDVTPDEEGSGEASSMSHDSGTQMAAATPAATEVPAAEEPTAEEPAEDAPAVQVAAAAAIDRELVKSGEKVFKKCKACHQIGEGAQNKTGPQLNDVFGRTIGGIDGFKYSKGFKAAADEGRVWDEAAMYEFLSKPKSFIKGTKMSFSGLKKDSDLEAITAFLKANGG</sequence>
<gene>
    <name evidence="9" type="ORF">E4Z66_00160</name>
</gene>
<evidence type="ECO:0000256" key="7">
    <source>
        <dbReference type="SAM" id="MobiDB-lite"/>
    </source>
</evidence>
<keyword evidence="5 6" id="KW-0408">Iron</keyword>
<dbReference type="RefSeq" id="WP_136460920.1">
    <property type="nucleotide sequence ID" value="NZ_SRKY01000001.1"/>
</dbReference>
<dbReference type="AlphaFoldDB" id="A0A4S4NIJ0"/>
<dbReference type="PROSITE" id="PS51007">
    <property type="entry name" value="CYTC"/>
    <property type="match status" value="2"/>
</dbReference>
<dbReference type="OrthoDB" id="9779283at2"/>
<dbReference type="GO" id="GO:0009055">
    <property type="term" value="F:electron transfer activity"/>
    <property type="evidence" value="ECO:0007669"/>
    <property type="project" value="InterPro"/>
</dbReference>
<feature type="region of interest" description="Disordered" evidence="7">
    <location>
        <begin position="259"/>
        <end position="307"/>
    </location>
</feature>
<dbReference type="InterPro" id="IPR009056">
    <property type="entry name" value="Cyt_c-like_dom"/>
</dbReference>
<proteinExistence type="predicted"/>
<comment type="caution">
    <text evidence="9">The sequence shown here is derived from an EMBL/GenBank/DDBJ whole genome shotgun (WGS) entry which is preliminary data.</text>
</comment>
<evidence type="ECO:0000256" key="5">
    <source>
        <dbReference type="ARBA" id="ARBA00023004"/>
    </source>
</evidence>
<dbReference type="GO" id="GO:0020037">
    <property type="term" value="F:heme binding"/>
    <property type="evidence" value="ECO:0007669"/>
    <property type="project" value="InterPro"/>
</dbReference>
<keyword evidence="10" id="KW-1185">Reference proteome</keyword>
<evidence type="ECO:0000256" key="4">
    <source>
        <dbReference type="ARBA" id="ARBA00022982"/>
    </source>
</evidence>
<evidence type="ECO:0000313" key="9">
    <source>
        <dbReference type="EMBL" id="THH38028.1"/>
    </source>
</evidence>
<reference evidence="9 10" key="1">
    <citation type="submission" date="2019-04" db="EMBL/GenBank/DDBJ databases">
        <title>Shimia ponticola sp. nov., isolated from seawater.</title>
        <authorList>
            <person name="Kim Y.-O."/>
            <person name="Yoon J.-H."/>
        </authorList>
    </citation>
    <scope>NUCLEOTIDE SEQUENCE [LARGE SCALE GENOMIC DNA]</scope>
    <source>
        <strain evidence="9 10">MYP11</strain>
    </source>
</reference>
<evidence type="ECO:0000256" key="1">
    <source>
        <dbReference type="ARBA" id="ARBA00022448"/>
    </source>
</evidence>
<dbReference type="PANTHER" id="PTHR11961">
    <property type="entry name" value="CYTOCHROME C"/>
    <property type="match status" value="1"/>
</dbReference>
<dbReference type="EMBL" id="SRKY01000001">
    <property type="protein sequence ID" value="THH38028.1"/>
    <property type="molecule type" value="Genomic_DNA"/>
</dbReference>
<feature type="domain" description="Cytochrome c" evidence="8">
    <location>
        <begin position="107"/>
        <end position="195"/>
    </location>
</feature>
<evidence type="ECO:0000313" key="10">
    <source>
        <dbReference type="Proteomes" id="UP000306602"/>
    </source>
</evidence>
<evidence type="ECO:0000256" key="6">
    <source>
        <dbReference type="PROSITE-ProRule" id="PRU00433"/>
    </source>
</evidence>
<dbReference type="Pfam" id="PF00034">
    <property type="entry name" value="Cytochrom_C"/>
    <property type="match status" value="2"/>
</dbReference>
<keyword evidence="4" id="KW-0249">Electron transport</keyword>
<dbReference type="InterPro" id="IPR036909">
    <property type="entry name" value="Cyt_c-like_dom_sf"/>
</dbReference>
<feature type="domain" description="Cytochrome c" evidence="8">
    <location>
        <begin position="317"/>
        <end position="420"/>
    </location>
</feature>
<evidence type="ECO:0000256" key="3">
    <source>
        <dbReference type="ARBA" id="ARBA00022723"/>
    </source>
</evidence>
<keyword evidence="1" id="KW-0813">Transport</keyword>
<dbReference type="SUPFAM" id="SSF46626">
    <property type="entry name" value="Cytochrome c"/>
    <property type="match status" value="2"/>
</dbReference>
<dbReference type="InterPro" id="IPR002327">
    <property type="entry name" value="Cyt_c_1A/1B"/>
</dbReference>
<keyword evidence="3 6" id="KW-0479">Metal-binding</keyword>
<dbReference type="Proteomes" id="UP000306602">
    <property type="component" value="Unassembled WGS sequence"/>
</dbReference>
<keyword evidence="2 6" id="KW-0349">Heme</keyword>
<dbReference type="PRINTS" id="PR00604">
    <property type="entry name" value="CYTCHRMECIAB"/>
</dbReference>
<evidence type="ECO:0000256" key="2">
    <source>
        <dbReference type="ARBA" id="ARBA00022617"/>
    </source>
</evidence>
<dbReference type="GO" id="GO:0046872">
    <property type="term" value="F:metal ion binding"/>
    <property type="evidence" value="ECO:0007669"/>
    <property type="project" value="UniProtKB-KW"/>
</dbReference>
<accession>A0A4S4NIJ0</accession>
<evidence type="ECO:0000259" key="8">
    <source>
        <dbReference type="PROSITE" id="PS51007"/>
    </source>
</evidence>